<dbReference type="PROSITE" id="PS50011">
    <property type="entry name" value="PROTEIN_KINASE_DOM"/>
    <property type="match status" value="1"/>
</dbReference>
<dbReference type="SUPFAM" id="SSF56112">
    <property type="entry name" value="Protein kinase-like (PK-like)"/>
    <property type="match status" value="1"/>
</dbReference>
<name>A0A0N7ZD64_SCYOL</name>
<evidence type="ECO:0000259" key="3">
    <source>
        <dbReference type="PROSITE" id="PS50011"/>
    </source>
</evidence>
<accession>A0A0N7ZD64</accession>
<dbReference type="PANTHER" id="PTHR11909">
    <property type="entry name" value="CASEIN KINASE-RELATED"/>
    <property type="match status" value="1"/>
</dbReference>
<dbReference type="GO" id="GO:0005524">
    <property type="term" value="F:ATP binding"/>
    <property type="evidence" value="ECO:0007669"/>
    <property type="project" value="UniProtKB-UniRule"/>
</dbReference>
<dbReference type="InterPro" id="IPR017441">
    <property type="entry name" value="Protein_kinase_ATP_BS"/>
</dbReference>
<feature type="transmembrane region" description="Helical" evidence="2">
    <location>
        <begin position="101"/>
        <end position="120"/>
    </location>
</feature>
<keyword evidence="1" id="KW-0547">Nucleotide-binding</keyword>
<sequence>MNVSGHVNLTAGQVVGGRFLIEARLGQGGFGSVYRALGLHTGCHCALKVERGGRNALLRELEVLSVVGGVGGVAPAPLEWWRLGNHSVLAMEAKGTSLRGVNGSLAAVGVLVAGVLALLGELHGRGFVHRDVKASNIVHGNPADPHDAHRLYLVDFGLAERFRAPRGGHVPLQEGVRPKGTFQYLSVRSHRQLLQSRRDDLESLAYLAGALLKGRLPWVFSSRRRPTHPEAARIKESRTRAVFSSCPRVFADFLQYARGLDYAAEPDYNTWRRAFLRLESLSDPHDALLHKCRQDVYRQPRRNKHNNTHTP</sequence>
<organism evidence="4">
    <name type="scientific">Scylla olivacea</name>
    <name type="common">Orange mud crab</name>
    <name type="synonym">Cancer olivacea</name>
    <dbReference type="NCBI Taxonomy" id="85551"/>
    <lineage>
        <taxon>Eukaryota</taxon>
        <taxon>Metazoa</taxon>
        <taxon>Ecdysozoa</taxon>
        <taxon>Arthropoda</taxon>
        <taxon>Crustacea</taxon>
        <taxon>Multicrustacea</taxon>
        <taxon>Malacostraca</taxon>
        <taxon>Eumalacostraca</taxon>
        <taxon>Eucarida</taxon>
        <taxon>Decapoda</taxon>
        <taxon>Pleocyemata</taxon>
        <taxon>Brachyura</taxon>
        <taxon>Eubrachyura</taxon>
        <taxon>Portunoidea</taxon>
        <taxon>Portunidae</taxon>
        <taxon>Portuninae</taxon>
        <taxon>Scylla</taxon>
    </lineage>
</organism>
<dbReference type="PROSITE" id="PS00107">
    <property type="entry name" value="PROTEIN_KINASE_ATP"/>
    <property type="match status" value="1"/>
</dbReference>
<keyword evidence="2" id="KW-0812">Transmembrane</keyword>
<dbReference type="EMBL" id="GDRN01051721">
    <property type="protein sequence ID" value="JAI66376.1"/>
    <property type="molecule type" value="Transcribed_RNA"/>
</dbReference>
<dbReference type="InterPro" id="IPR050235">
    <property type="entry name" value="CK1_Ser-Thr_kinase"/>
</dbReference>
<proteinExistence type="predicted"/>
<dbReference type="AlphaFoldDB" id="A0A0N7ZD64"/>
<keyword evidence="2" id="KW-0472">Membrane</keyword>
<keyword evidence="1" id="KW-0067">ATP-binding</keyword>
<dbReference type="InterPro" id="IPR000719">
    <property type="entry name" value="Prot_kinase_dom"/>
</dbReference>
<feature type="binding site" evidence="1">
    <location>
        <position position="48"/>
    </location>
    <ligand>
        <name>ATP</name>
        <dbReference type="ChEBI" id="CHEBI:30616"/>
    </ligand>
</feature>
<dbReference type="InterPro" id="IPR011009">
    <property type="entry name" value="Kinase-like_dom_sf"/>
</dbReference>
<dbReference type="Pfam" id="PF00069">
    <property type="entry name" value="Pkinase"/>
    <property type="match status" value="1"/>
</dbReference>
<dbReference type="GO" id="GO:0004672">
    <property type="term" value="F:protein kinase activity"/>
    <property type="evidence" value="ECO:0007669"/>
    <property type="project" value="InterPro"/>
</dbReference>
<reference evidence="4" key="1">
    <citation type="submission" date="2015-09" db="EMBL/GenBank/DDBJ databases">
        <title>Scylla olivacea transcriptome.</title>
        <authorList>
            <person name="Ikhwanuddin M."/>
        </authorList>
    </citation>
    <scope>NUCLEOTIDE SEQUENCE</scope>
</reference>
<evidence type="ECO:0000256" key="1">
    <source>
        <dbReference type="PROSITE-ProRule" id="PRU10141"/>
    </source>
</evidence>
<evidence type="ECO:0000256" key="2">
    <source>
        <dbReference type="SAM" id="Phobius"/>
    </source>
</evidence>
<feature type="domain" description="Protein kinase" evidence="3">
    <location>
        <begin position="19"/>
        <end position="311"/>
    </location>
</feature>
<protein>
    <recommendedName>
        <fullName evidence="3">Protein kinase domain-containing protein</fullName>
    </recommendedName>
</protein>
<dbReference type="SMART" id="SM00220">
    <property type="entry name" value="S_TKc"/>
    <property type="match status" value="1"/>
</dbReference>
<keyword evidence="2" id="KW-1133">Transmembrane helix</keyword>
<dbReference type="Gene3D" id="1.10.510.10">
    <property type="entry name" value="Transferase(Phosphotransferase) domain 1"/>
    <property type="match status" value="1"/>
</dbReference>
<evidence type="ECO:0000313" key="4">
    <source>
        <dbReference type="EMBL" id="JAI66376.1"/>
    </source>
</evidence>